<dbReference type="RefSeq" id="WP_110885779.1">
    <property type="nucleotide sequence ID" value="NZ_QJSX01000003.1"/>
</dbReference>
<feature type="signal peptide" evidence="1">
    <location>
        <begin position="1"/>
        <end position="29"/>
    </location>
</feature>
<feature type="chain" id="PRO_5016353748" evidence="1">
    <location>
        <begin position="30"/>
        <end position="285"/>
    </location>
</feature>
<keyword evidence="3" id="KW-1185">Reference proteome</keyword>
<reference evidence="2 3" key="1">
    <citation type="submission" date="2018-06" db="EMBL/GenBank/DDBJ databases">
        <title>Genomic Encyclopedia of Type Strains, Phase IV (KMG-IV): sequencing the most valuable type-strain genomes for metagenomic binning, comparative biology and taxonomic classification.</title>
        <authorList>
            <person name="Goeker M."/>
        </authorList>
    </citation>
    <scope>NUCLEOTIDE SEQUENCE [LARGE SCALE GENOMIC DNA]</scope>
    <source>
        <strain evidence="2 3">DSM 18048</strain>
    </source>
</reference>
<name>A0A318S9N8_9DEIO</name>
<sequence length="285" mass="30400">MNQTKKTMRTRLTTLLAAAMLATPSLAFAHDGHPMTVDVQSSEYKFTSPDSIPAGWTTLTLTNTGKEAHHVQVVRLPDGMNLQGFLAKLKENEGAALAMVDMIGGVGMLLPGQSQKTTVNFTKPGTYAELCFVPDEKGVPHLAIGMTKALTVTAAQTAAATEPTASFTVRLLDYGIELPKGVTVKAGVQTWKIVNAGPEAHEMAIMRMAPGKTMADVEAFFKNPVGPMPFIPAGGAQGMSAGRQQYAEFNLTEGQYILLCFIPSPTHQGAPHAMLGMVRPFTVVK</sequence>
<dbReference type="SUPFAM" id="SSF49503">
    <property type="entry name" value="Cupredoxins"/>
    <property type="match status" value="1"/>
</dbReference>
<dbReference type="Gene3D" id="2.60.40.420">
    <property type="entry name" value="Cupredoxins - blue copper proteins"/>
    <property type="match status" value="1"/>
</dbReference>
<keyword evidence="1" id="KW-0732">Signal</keyword>
<dbReference type="EMBL" id="QJSX01000003">
    <property type="protein sequence ID" value="PYE55445.1"/>
    <property type="molecule type" value="Genomic_DNA"/>
</dbReference>
<comment type="caution">
    <text evidence="2">The sequence shown here is derived from an EMBL/GenBank/DDBJ whole genome shotgun (WGS) entry which is preliminary data.</text>
</comment>
<evidence type="ECO:0000313" key="2">
    <source>
        <dbReference type="EMBL" id="PYE55445.1"/>
    </source>
</evidence>
<gene>
    <name evidence="2" type="ORF">DES52_103278</name>
</gene>
<dbReference type="AlphaFoldDB" id="A0A318S9N8"/>
<evidence type="ECO:0000313" key="3">
    <source>
        <dbReference type="Proteomes" id="UP000248326"/>
    </source>
</evidence>
<proteinExistence type="predicted"/>
<dbReference type="OrthoDB" id="162678at2"/>
<evidence type="ECO:0000256" key="1">
    <source>
        <dbReference type="SAM" id="SignalP"/>
    </source>
</evidence>
<organism evidence="2 3">
    <name type="scientific">Deinococcus yavapaiensis KR-236</name>
    <dbReference type="NCBI Taxonomy" id="694435"/>
    <lineage>
        <taxon>Bacteria</taxon>
        <taxon>Thermotogati</taxon>
        <taxon>Deinococcota</taxon>
        <taxon>Deinococci</taxon>
        <taxon>Deinococcales</taxon>
        <taxon>Deinococcaceae</taxon>
        <taxon>Deinococcus</taxon>
    </lineage>
</organism>
<protein>
    <submittedName>
        <fullName evidence="2">Plastocyanin</fullName>
    </submittedName>
</protein>
<accession>A0A318S9N8</accession>
<dbReference type="InterPro" id="IPR008972">
    <property type="entry name" value="Cupredoxin"/>
</dbReference>
<dbReference type="Proteomes" id="UP000248326">
    <property type="component" value="Unassembled WGS sequence"/>
</dbReference>